<evidence type="ECO:0000313" key="1">
    <source>
        <dbReference type="EMBL" id="MBW61357.1"/>
    </source>
</evidence>
<dbReference type="AlphaFoldDB" id="A0A2M4C7Q3"/>
<sequence>MQRNLQTWWHQHRTHRYEQLFSCWLLAAAAARSQLLHLSAVHVVARLPRFNGPWQTSLALYSSAYRTHLLLPAEKPHQKKLSDREPGKSRTAAAALCSREGCPARGICAETES</sequence>
<reference evidence="1" key="1">
    <citation type="submission" date="2018-01" db="EMBL/GenBank/DDBJ databases">
        <title>An insight into the sialome of Amazonian anophelines.</title>
        <authorList>
            <person name="Ribeiro J.M."/>
            <person name="Scarpassa V."/>
            <person name="Calvo E."/>
        </authorList>
    </citation>
    <scope>NUCLEOTIDE SEQUENCE</scope>
    <source>
        <tissue evidence="1">Salivary glands</tissue>
    </source>
</reference>
<proteinExistence type="predicted"/>
<name>A0A2M4C7Q3_9DIPT</name>
<dbReference type="EMBL" id="GGFJ01012216">
    <property type="protein sequence ID" value="MBW61357.1"/>
    <property type="molecule type" value="Transcribed_RNA"/>
</dbReference>
<protein>
    <submittedName>
        <fullName evidence="1">Putative secreted protein</fullName>
    </submittedName>
</protein>
<accession>A0A2M4C7Q3</accession>
<organism evidence="1">
    <name type="scientific">Anopheles marajoara</name>
    <dbReference type="NCBI Taxonomy" id="58244"/>
    <lineage>
        <taxon>Eukaryota</taxon>
        <taxon>Metazoa</taxon>
        <taxon>Ecdysozoa</taxon>
        <taxon>Arthropoda</taxon>
        <taxon>Hexapoda</taxon>
        <taxon>Insecta</taxon>
        <taxon>Pterygota</taxon>
        <taxon>Neoptera</taxon>
        <taxon>Endopterygota</taxon>
        <taxon>Diptera</taxon>
        <taxon>Nematocera</taxon>
        <taxon>Culicoidea</taxon>
        <taxon>Culicidae</taxon>
        <taxon>Anophelinae</taxon>
        <taxon>Anopheles</taxon>
    </lineage>
</organism>